<keyword evidence="1" id="KW-0732">Signal</keyword>
<dbReference type="AlphaFoldDB" id="A0A2N5GFE0"/>
<dbReference type="SUPFAM" id="SSF53850">
    <property type="entry name" value="Periplasmic binding protein-like II"/>
    <property type="match status" value="1"/>
</dbReference>
<dbReference type="Proteomes" id="UP000234951">
    <property type="component" value="Unassembled WGS sequence"/>
</dbReference>
<evidence type="ECO:0000313" key="4">
    <source>
        <dbReference type="Proteomes" id="UP000234951"/>
    </source>
</evidence>
<dbReference type="RefSeq" id="WP_101579671.1">
    <property type="nucleotide sequence ID" value="NZ_PGVA01000103.1"/>
</dbReference>
<evidence type="ECO:0000256" key="1">
    <source>
        <dbReference type="SAM" id="SignalP"/>
    </source>
</evidence>
<dbReference type="PANTHER" id="PTHR43649">
    <property type="entry name" value="ARABINOSE-BINDING PROTEIN-RELATED"/>
    <property type="match status" value="1"/>
</dbReference>
<proteinExistence type="predicted"/>
<evidence type="ECO:0000313" key="5">
    <source>
        <dbReference type="Proteomes" id="UP000235114"/>
    </source>
</evidence>
<feature type="signal peptide" evidence="1">
    <location>
        <begin position="1"/>
        <end position="24"/>
    </location>
</feature>
<comment type="caution">
    <text evidence="2">The sequence shown here is derived from an EMBL/GenBank/DDBJ whole genome shotgun (WGS) entry which is preliminary data.</text>
</comment>
<accession>A0A2N5GFE0</accession>
<reference evidence="3 5" key="2">
    <citation type="submission" date="2017-12" db="EMBL/GenBank/DDBJ databases">
        <title>Comparative Functional Genomics of Dry Heat Resistant strains isolated from the Viking Spacecraft.</title>
        <authorList>
            <person name="Seuylemezian A."/>
            <person name="Cooper K."/>
            <person name="Vaishampayan P."/>
        </authorList>
    </citation>
    <scope>NUCLEOTIDE SEQUENCE [LARGE SCALE GENOMIC DNA]</scope>
    <source>
        <strain evidence="3 5">ATCC 29669</strain>
    </source>
</reference>
<name>A0A2N5GFE0_9BACI</name>
<feature type="chain" id="PRO_5038422913" evidence="1">
    <location>
        <begin position="25"/>
        <end position="432"/>
    </location>
</feature>
<protein>
    <submittedName>
        <fullName evidence="2">ABC transporter substrate-binding protein</fullName>
    </submittedName>
</protein>
<reference evidence="2 4" key="1">
    <citation type="submission" date="2017-11" db="EMBL/GenBank/DDBJ databases">
        <title>Comparitive Functional Genomics of Dry Heat Resistant strains isolated from the Viking Spacecraft.</title>
        <authorList>
            <person name="Seuylemezian A."/>
            <person name="Cooper K."/>
            <person name="Vaishampayan P."/>
        </authorList>
    </citation>
    <scope>NUCLEOTIDE SEQUENCE [LARGE SCALE GENOMIC DNA]</scope>
    <source>
        <strain evidence="2 4">M4.6</strain>
    </source>
</reference>
<dbReference type="PROSITE" id="PS51257">
    <property type="entry name" value="PROKAR_LIPOPROTEIN"/>
    <property type="match status" value="1"/>
</dbReference>
<keyword evidence="5" id="KW-1185">Reference proteome</keyword>
<dbReference type="Gene3D" id="3.40.190.10">
    <property type="entry name" value="Periplasmic binding protein-like II"/>
    <property type="match status" value="1"/>
</dbReference>
<gene>
    <name evidence="2" type="ORF">CU635_23080</name>
    <name evidence="3" type="ORF">CVD25_23000</name>
</gene>
<dbReference type="CDD" id="cd14748">
    <property type="entry name" value="PBP2_UgpB"/>
    <property type="match status" value="1"/>
</dbReference>
<organism evidence="2 4">
    <name type="scientific">Bacillus canaveralius</name>
    <dbReference type="NCBI Taxonomy" id="1403243"/>
    <lineage>
        <taxon>Bacteria</taxon>
        <taxon>Bacillati</taxon>
        <taxon>Bacillota</taxon>
        <taxon>Bacilli</taxon>
        <taxon>Bacillales</taxon>
        <taxon>Bacillaceae</taxon>
        <taxon>Bacillus</taxon>
    </lineage>
</organism>
<dbReference type="Proteomes" id="UP000235114">
    <property type="component" value="Unassembled WGS sequence"/>
</dbReference>
<sequence length="432" mass="47567">MKKNFLKKAMLACASGIMSLSLLAGCANEETTNSNGPVEIEFWYGLGGKLGENMQEKIEKFNKSQDEVIVKGVAQADYTETYQKLQAASASGQTPAVALLEHATANALANKQVLAPLESFIEKDKESSVEDFIPTFLDLGKANDKQYALPAYGTTQVLYYRKDMLEKAGIDPSALNTWESLGDAAKKLKEEQGVFGWEPMWGSLNLIDASLSAGGKILSNDGKEVMIDSEEWVNTWEFFRKTIHEDKTMRIHHGGQGWEYWYKTIDDVMQDRAAGYTGSSGDQGDLDFTKIAAYPQPGWEDHQAAPQADAQMLVIPAKASSEQQEAAYKWMKYFTSSEVTADWSMKTGYIAVRQSATEVPAYKEFSQKNPQILVPLEQAQHATPGFIDPTGGKILDALSKAADKVEIENIPATQALKEAKEEAQKALDEAGK</sequence>
<dbReference type="InterPro" id="IPR006059">
    <property type="entry name" value="SBP"/>
</dbReference>
<dbReference type="EMBL" id="PGVA01000103">
    <property type="protein sequence ID" value="PLR79478.1"/>
    <property type="molecule type" value="Genomic_DNA"/>
</dbReference>
<evidence type="ECO:0000313" key="2">
    <source>
        <dbReference type="EMBL" id="PLR79478.1"/>
    </source>
</evidence>
<dbReference type="OrthoDB" id="9795467at2"/>
<dbReference type="PANTHER" id="PTHR43649:SF12">
    <property type="entry name" value="DIACETYLCHITOBIOSE BINDING PROTEIN DASA"/>
    <property type="match status" value="1"/>
</dbReference>
<dbReference type="InterPro" id="IPR050490">
    <property type="entry name" value="Bact_solute-bd_prot1"/>
</dbReference>
<dbReference type="EMBL" id="PGVD01000110">
    <property type="protein sequence ID" value="PLR88128.1"/>
    <property type="molecule type" value="Genomic_DNA"/>
</dbReference>
<dbReference type="Pfam" id="PF13416">
    <property type="entry name" value="SBP_bac_8"/>
    <property type="match status" value="1"/>
</dbReference>
<evidence type="ECO:0000313" key="3">
    <source>
        <dbReference type="EMBL" id="PLR88128.1"/>
    </source>
</evidence>